<dbReference type="InterPro" id="IPR058627">
    <property type="entry name" value="MdtA-like_C"/>
</dbReference>
<feature type="compositionally biased region" description="Low complexity" evidence="7">
    <location>
        <begin position="423"/>
        <end position="440"/>
    </location>
</feature>
<keyword evidence="5" id="KW-0997">Cell inner membrane</keyword>
<feature type="region of interest" description="Disordered" evidence="7">
    <location>
        <begin position="401"/>
        <end position="457"/>
    </location>
</feature>
<dbReference type="GO" id="GO:0015562">
    <property type="term" value="F:efflux transmembrane transporter activity"/>
    <property type="evidence" value="ECO:0007669"/>
    <property type="project" value="TreeGrafter"/>
</dbReference>
<dbReference type="Gene3D" id="2.40.30.170">
    <property type="match status" value="1"/>
</dbReference>
<dbReference type="Pfam" id="PF25876">
    <property type="entry name" value="HH_MFP_RND"/>
    <property type="match status" value="1"/>
</dbReference>
<evidence type="ECO:0000256" key="1">
    <source>
        <dbReference type="ARBA" id="ARBA00004236"/>
    </source>
</evidence>
<dbReference type="PANTHER" id="PTHR30469:SF36">
    <property type="entry name" value="BLL3903 PROTEIN"/>
    <property type="match status" value="1"/>
</dbReference>
<evidence type="ECO:0000313" key="13">
    <source>
        <dbReference type="Proteomes" id="UP000267464"/>
    </source>
</evidence>
<dbReference type="InterPro" id="IPR006143">
    <property type="entry name" value="RND_pump_MFP"/>
</dbReference>
<accession>A0A3N7HP23</accession>
<dbReference type="GO" id="GO:1990281">
    <property type="term" value="C:efflux pump complex"/>
    <property type="evidence" value="ECO:0007669"/>
    <property type="project" value="TreeGrafter"/>
</dbReference>
<evidence type="ECO:0000256" key="6">
    <source>
        <dbReference type="ARBA" id="ARBA00023136"/>
    </source>
</evidence>
<comment type="caution">
    <text evidence="12">The sequence shown here is derived from an EMBL/GenBank/DDBJ whole genome shotgun (WGS) entry which is preliminary data.</text>
</comment>
<proteinExistence type="inferred from homology"/>
<feature type="domain" description="Multidrug resistance protein MdtA-like C-terminal permuted SH3" evidence="11">
    <location>
        <begin position="334"/>
        <end position="392"/>
    </location>
</feature>
<evidence type="ECO:0000313" key="12">
    <source>
        <dbReference type="EMBL" id="RQP23904.1"/>
    </source>
</evidence>
<protein>
    <submittedName>
        <fullName evidence="12">Efflux RND transporter periplasmic adaptor subunit</fullName>
    </submittedName>
</protein>
<sequence length="457" mass="46346">MRNMAATPRAHHGRRGICAATKRTKTRMDNKLLGACSALVCVAMLSACGKGSGDGASSASAPASAASGAGAGGPPVSVSTVVAQKRDFDVQLEATGTVAALNSVDVKPQVSSTVTAVHFKEGQFIKAGQLLFTLDSRSDETNVAKAQAQLQKDLASLADAQRQLVRSKELLAQNFVSQTAVDTNQTLADAQKAAVEADRAALKAAQVGLSYNRIVATGAGRAGVVNVFPGTLVQPSSATAMVTITQLDPIAVSFNLPQRNLQDALQSMRSGAGSVTAVLPEGRGTITGKLSFVDNSVDAGSGTVKVKAQFDNKDEKLWPGAFVVVKLAVQTIKDAIVVPQASIVQGARGRVVFVVDQGKVAMRPVEVVYAAGTDAVITGVRAGERVVVDGRQNVRPGASVIERPADGASGAAGGGRRRGGGASAPASGGSGAAASGVSAHEASDSARAVLPLTKSTS</sequence>
<dbReference type="Proteomes" id="UP000267464">
    <property type="component" value="Unassembled WGS sequence"/>
</dbReference>
<evidence type="ECO:0000259" key="11">
    <source>
        <dbReference type="Pfam" id="PF25967"/>
    </source>
</evidence>
<feature type="domain" description="Multidrug resistance protein MdtA-like alpha-helical hairpin" evidence="8">
    <location>
        <begin position="143"/>
        <end position="211"/>
    </location>
</feature>
<dbReference type="InterPro" id="IPR058624">
    <property type="entry name" value="MdtA-like_HH"/>
</dbReference>
<gene>
    <name evidence="12" type="ORF">DZC73_17490</name>
</gene>
<evidence type="ECO:0000256" key="5">
    <source>
        <dbReference type="ARBA" id="ARBA00022519"/>
    </source>
</evidence>
<comment type="subcellular location">
    <subcellularLocation>
        <location evidence="1">Cell membrane</location>
    </subcellularLocation>
</comment>
<dbReference type="Pfam" id="PF25944">
    <property type="entry name" value="Beta-barrel_RND"/>
    <property type="match status" value="1"/>
</dbReference>
<dbReference type="Gene3D" id="2.40.50.100">
    <property type="match status" value="1"/>
</dbReference>
<dbReference type="InterPro" id="IPR058626">
    <property type="entry name" value="MdtA-like_b-barrel"/>
</dbReference>
<dbReference type="Gene3D" id="2.40.420.20">
    <property type="match status" value="1"/>
</dbReference>
<reference evidence="12 13" key="1">
    <citation type="submission" date="2018-08" db="EMBL/GenBank/DDBJ databases">
        <authorList>
            <person name="Khan S.A."/>
            <person name="Jeon C.O."/>
            <person name="Chun B.H."/>
            <person name="Jeong S.E."/>
        </authorList>
    </citation>
    <scope>NUCLEOTIDE SEQUENCE [LARGE SCALE GENOMIC DNA]</scope>
    <source>
        <strain evidence="12 13">S-16</strain>
    </source>
</reference>
<dbReference type="EMBL" id="QUSW01000004">
    <property type="protein sequence ID" value="RQP23904.1"/>
    <property type="molecule type" value="Genomic_DNA"/>
</dbReference>
<evidence type="ECO:0000256" key="2">
    <source>
        <dbReference type="ARBA" id="ARBA00009477"/>
    </source>
</evidence>
<reference evidence="12 13" key="2">
    <citation type="submission" date="2018-12" db="EMBL/GenBank/DDBJ databases">
        <title>Rhizobacter gummiphilus sp. nov., a rubber-degrading bacterium isolated from the soil of a botanical garden in Japan.</title>
        <authorList>
            <person name="Shunsuke S.S."/>
        </authorList>
    </citation>
    <scope>NUCLEOTIDE SEQUENCE [LARGE SCALE GENOMIC DNA]</scope>
    <source>
        <strain evidence="12 13">S-16</strain>
    </source>
</reference>
<feature type="domain" description="Multidrug resistance protein MdtA-like beta-barrel" evidence="10">
    <location>
        <begin position="249"/>
        <end position="330"/>
    </location>
</feature>
<evidence type="ECO:0000256" key="3">
    <source>
        <dbReference type="ARBA" id="ARBA00022448"/>
    </source>
</evidence>
<dbReference type="Pfam" id="PF25967">
    <property type="entry name" value="RND-MFP_C"/>
    <property type="match status" value="1"/>
</dbReference>
<dbReference type="SUPFAM" id="SSF111369">
    <property type="entry name" value="HlyD-like secretion proteins"/>
    <property type="match status" value="1"/>
</dbReference>
<dbReference type="Gene3D" id="1.10.287.470">
    <property type="entry name" value="Helix hairpin bin"/>
    <property type="match status" value="1"/>
</dbReference>
<keyword evidence="6" id="KW-0472">Membrane</keyword>
<feature type="region of interest" description="Disordered" evidence="7">
    <location>
        <begin position="56"/>
        <end position="75"/>
    </location>
</feature>
<dbReference type="NCBIfam" id="TIGR01730">
    <property type="entry name" value="RND_mfp"/>
    <property type="match status" value="1"/>
</dbReference>
<dbReference type="PANTHER" id="PTHR30469">
    <property type="entry name" value="MULTIDRUG RESISTANCE PROTEIN MDTA"/>
    <property type="match status" value="1"/>
</dbReference>
<organism evidence="12 13">
    <name type="scientific">Piscinibacter terrae</name>
    <dbReference type="NCBI Taxonomy" id="2496871"/>
    <lineage>
        <taxon>Bacteria</taxon>
        <taxon>Pseudomonadati</taxon>
        <taxon>Pseudomonadota</taxon>
        <taxon>Betaproteobacteria</taxon>
        <taxon>Burkholderiales</taxon>
        <taxon>Sphaerotilaceae</taxon>
        <taxon>Piscinibacter</taxon>
    </lineage>
</organism>
<evidence type="ECO:0000259" key="8">
    <source>
        <dbReference type="Pfam" id="PF25876"/>
    </source>
</evidence>
<evidence type="ECO:0000256" key="4">
    <source>
        <dbReference type="ARBA" id="ARBA00022475"/>
    </source>
</evidence>
<evidence type="ECO:0000259" key="9">
    <source>
        <dbReference type="Pfam" id="PF25917"/>
    </source>
</evidence>
<comment type="similarity">
    <text evidence="2">Belongs to the membrane fusion protein (MFP) (TC 8.A.1) family.</text>
</comment>
<keyword evidence="3" id="KW-0813">Transport</keyword>
<feature type="domain" description="Multidrug resistance protein MdtA-like barrel-sandwich hybrid" evidence="9">
    <location>
        <begin position="102"/>
        <end position="245"/>
    </location>
</feature>
<dbReference type="Pfam" id="PF25917">
    <property type="entry name" value="BSH_RND"/>
    <property type="match status" value="1"/>
</dbReference>
<name>A0A3N7HP23_9BURK</name>
<keyword evidence="13" id="KW-1185">Reference proteome</keyword>
<keyword evidence="4" id="KW-1003">Cell membrane</keyword>
<evidence type="ECO:0000256" key="7">
    <source>
        <dbReference type="SAM" id="MobiDB-lite"/>
    </source>
</evidence>
<dbReference type="AlphaFoldDB" id="A0A3N7HP23"/>
<evidence type="ECO:0000259" key="10">
    <source>
        <dbReference type="Pfam" id="PF25944"/>
    </source>
</evidence>
<dbReference type="InterPro" id="IPR058625">
    <property type="entry name" value="MdtA-like_BSH"/>
</dbReference>